<organism evidence="6 7">
    <name type="scientific">Thioalbus denitrificans</name>
    <dbReference type="NCBI Taxonomy" id="547122"/>
    <lineage>
        <taxon>Bacteria</taxon>
        <taxon>Pseudomonadati</taxon>
        <taxon>Pseudomonadota</taxon>
        <taxon>Gammaproteobacteria</taxon>
        <taxon>Chromatiales</taxon>
        <taxon>Ectothiorhodospiraceae</taxon>
        <taxon>Thioalbus</taxon>
    </lineage>
</organism>
<reference evidence="6 7" key="1">
    <citation type="submission" date="2018-07" db="EMBL/GenBank/DDBJ databases">
        <title>Genomic Encyclopedia of Type Strains, Phase IV (KMG-IV): sequencing the most valuable type-strain genomes for metagenomic binning, comparative biology and taxonomic classification.</title>
        <authorList>
            <person name="Goeker M."/>
        </authorList>
    </citation>
    <scope>NUCLEOTIDE SEQUENCE [LARGE SCALE GENOMIC DNA]</scope>
    <source>
        <strain evidence="6 7">DSM 26407</strain>
    </source>
</reference>
<evidence type="ECO:0000313" key="7">
    <source>
        <dbReference type="Proteomes" id="UP000252707"/>
    </source>
</evidence>
<dbReference type="SUPFAM" id="SSF53850">
    <property type="entry name" value="Periplasmic binding protein-like II"/>
    <property type="match status" value="1"/>
</dbReference>
<dbReference type="FunFam" id="1.10.10.10:FF:000001">
    <property type="entry name" value="LysR family transcriptional regulator"/>
    <property type="match status" value="1"/>
</dbReference>
<dbReference type="PANTHER" id="PTHR30579">
    <property type="entry name" value="TRANSCRIPTIONAL REGULATOR"/>
    <property type="match status" value="1"/>
</dbReference>
<comment type="caution">
    <text evidence="6">The sequence shown here is derived from an EMBL/GenBank/DDBJ whole genome shotgun (WGS) entry which is preliminary data.</text>
</comment>
<dbReference type="SUPFAM" id="SSF46785">
    <property type="entry name" value="Winged helix' DNA-binding domain"/>
    <property type="match status" value="1"/>
</dbReference>
<dbReference type="GO" id="GO:0003677">
    <property type="term" value="F:DNA binding"/>
    <property type="evidence" value="ECO:0007669"/>
    <property type="project" value="UniProtKB-KW"/>
</dbReference>
<dbReference type="Gene3D" id="3.40.190.290">
    <property type="match status" value="1"/>
</dbReference>
<keyword evidence="3" id="KW-0238">DNA-binding</keyword>
<dbReference type="PRINTS" id="PR00039">
    <property type="entry name" value="HTHLYSR"/>
</dbReference>
<evidence type="ECO:0000313" key="6">
    <source>
        <dbReference type="EMBL" id="RCX31274.1"/>
    </source>
</evidence>
<evidence type="ECO:0000256" key="2">
    <source>
        <dbReference type="ARBA" id="ARBA00023015"/>
    </source>
</evidence>
<dbReference type="InterPro" id="IPR036388">
    <property type="entry name" value="WH-like_DNA-bd_sf"/>
</dbReference>
<dbReference type="OrthoDB" id="9786526at2"/>
<dbReference type="AlphaFoldDB" id="A0A369CHF4"/>
<dbReference type="Gene3D" id="1.10.10.10">
    <property type="entry name" value="Winged helix-like DNA-binding domain superfamily/Winged helix DNA-binding domain"/>
    <property type="match status" value="1"/>
</dbReference>
<dbReference type="PROSITE" id="PS50931">
    <property type="entry name" value="HTH_LYSR"/>
    <property type="match status" value="1"/>
</dbReference>
<evidence type="ECO:0000256" key="3">
    <source>
        <dbReference type="ARBA" id="ARBA00023125"/>
    </source>
</evidence>
<dbReference type="Pfam" id="PF03466">
    <property type="entry name" value="LysR_substrate"/>
    <property type="match status" value="1"/>
</dbReference>
<comment type="similarity">
    <text evidence="1">Belongs to the LysR transcriptional regulatory family.</text>
</comment>
<keyword evidence="2" id="KW-0805">Transcription regulation</keyword>
<proteinExistence type="inferred from homology"/>
<dbReference type="Pfam" id="PF00126">
    <property type="entry name" value="HTH_1"/>
    <property type="match status" value="1"/>
</dbReference>
<keyword evidence="7" id="KW-1185">Reference proteome</keyword>
<dbReference type="RefSeq" id="WP_114279446.1">
    <property type="nucleotide sequence ID" value="NZ_QPJY01000003.1"/>
</dbReference>
<dbReference type="PANTHER" id="PTHR30579:SF8">
    <property type="entry name" value="HTH-TYPE TRANSCRIPTIONAL REGULATOR HDFR"/>
    <property type="match status" value="1"/>
</dbReference>
<gene>
    <name evidence="6" type="ORF">DFQ59_103242</name>
</gene>
<dbReference type="InterPro" id="IPR000847">
    <property type="entry name" value="LysR_HTH_N"/>
</dbReference>
<evidence type="ECO:0000256" key="1">
    <source>
        <dbReference type="ARBA" id="ARBA00009437"/>
    </source>
</evidence>
<dbReference type="InterPro" id="IPR005119">
    <property type="entry name" value="LysR_subst-bd"/>
</dbReference>
<evidence type="ECO:0000259" key="5">
    <source>
        <dbReference type="PROSITE" id="PS50931"/>
    </source>
</evidence>
<dbReference type="Gene3D" id="3.40.190.10">
    <property type="entry name" value="Periplasmic binding protein-like II"/>
    <property type="match status" value="1"/>
</dbReference>
<evidence type="ECO:0000256" key="4">
    <source>
        <dbReference type="ARBA" id="ARBA00023163"/>
    </source>
</evidence>
<keyword evidence="4" id="KW-0804">Transcription</keyword>
<dbReference type="InterPro" id="IPR036390">
    <property type="entry name" value="WH_DNA-bd_sf"/>
</dbReference>
<dbReference type="CDD" id="cd05466">
    <property type="entry name" value="PBP2_LTTR_substrate"/>
    <property type="match status" value="1"/>
</dbReference>
<accession>A0A369CHF4</accession>
<dbReference type="GO" id="GO:0003700">
    <property type="term" value="F:DNA-binding transcription factor activity"/>
    <property type="evidence" value="ECO:0007669"/>
    <property type="project" value="InterPro"/>
</dbReference>
<sequence length="280" mass="30945">MDIELLRTFLELQRTRHFARAAERLHLTQSAVSARIRLLEETLGQQLFTRKRNDIRLTAAGTRLLKHAETIVGAWSRARQESGLGPEYRTSLALGGAYDLWESLLRGWLCRLREQLPDIALQAETLPGELLLRRLLDGVLDIAVLFEPPRLPGETVREVGTVNLVLVSSVEGAGAMEALGEGFVRVDWGASTALELARRYPDLPTPSLRMSHGTLALGFILERGGAAYLPERLAEPHLAAGRLHRVADAAPIERPAYAVYRPGSEREEVIRQALALLDGA</sequence>
<feature type="domain" description="HTH lysR-type" evidence="5">
    <location>
        <begin position="1"/>
        <end position="58"/>
    </location>
</feature>
<dbReference type="EMBL" id="QPJY01000003">
    <property type="protein sequence ID" value="RCX31274.1"/>
    <property type="molecule type" value="Genomic_DNA"/>
</dbReference>
<name>A0A369CHF4_9GAMM</name>
<dbReference type="Proteomes" id="UP000252707">
    <property type="component" value="Unassembled WGS sequence"/>
</dbReference>
<protein>
    <submittedName>
        <fullName evidence="6">LysR family transcriptional regulator</fullName>
    </submittedName>
</protein>
<dbReference type="InterPro" id="IPR050176">
    <property type="entry name" value="LTTR"/>
</dbReference>